<accession>A0A8J5CYL7</accession>
<dbReference type="EMBL" id="JACEEZ010005605">
    <property type="protein sequence ID" value="KAG0725476.1"/>
    <property type="molecule type" value="Genomic_DNA"/>
</dbReference>
<reference evidence="1" key="1">
    <citation type="submission" date="2020-07" db="EMBL/GenBank/DDBJ databases">
        <title>The High-quality genome of the commercially important snow crab, Chionoecetes opilio.</title>
        <authorList>
            <person name="Jeong J.-H."/>
            <person name="Ryu S."/>
        </authorList>
    </citation>
    <scope>NUCLEOTIDE SEQUENCE</scope>
    <source>
        <strain evidence="1">MADBK_172401_WGS</strain>
        <tissue evidence="1">Digestive gland</tissue>
    </source>
</reference>
<organism evidence="1 2">
    <name type="scientific">Chionoecetes opilio</name>
    <name type="common">Atlantic snow crab</name>
    <name type="synonym">Cancer opilio</name>
    <dbReference type="NCBI Taxonomy" id="41210"/>
    <lineage>
        <taxon>Eukaryota</taxon>
        <taxon>Metazoa</taxon>
        <taxon>Ecdysozoa</taxon>
        <taxon>Arthropoda</taxon>
        <taxon>Crustacea</taxon>
        <taxon>Multicrustacea</taxon>
        <taxon>Malacostraca</taxon>
        <taxon>Eumalacostraca</taxon>
        <taxon>Eucarida</taxon>
        <taxon>Decapoda</taxon>
        <taxon>Pleocyemata</taxon>
        <taxon>Brachyura</taxon>
        <taxon>Eubrachyura</taxon>
        <taxon>Majoidea</taxon>
        <taxon>Majidae</taxon>
        <taxon>Chionoecetes</taxon>
    </lineage>
</organism>
<gene>
    <name evidence="1" type="ORF">GWK47_038572</name>
</gene>
<protein>
    <submittedName>
        <fullName evidence="1">Uncharacterized protein</fullName>
    </submittedName>
</protein>
<evidence type="ECO:0000313" key="1">
    <source>
        <dbReference type="EMBL" id="KAG0725476.1"/>
    </source>
</evidence>
<sequence length="208" mass="24079">MKINESKTKIFVVNGNDADREAMHVDDVSVCACEHYIYLDSPFAADGSTSTGIKLHAQSKMCHALKFVSFISKNNDIHFFVKCKVFKAALMSTILYVCESWLNGNMKPVNKLYMWCIKQMLGVKKTTCNELCLAELGYPPLRSLIHAKQREFFNEMWRERREWLMILWFIPCLSRSVTPVIPHAILETSSTTKGTICILPWKKWKQKY</sequence>
<evidence type="ECO:0000313" key="2">
    <source>
        <dbReference type="Proteomes" id="UP000770661"/>
    </source>
</evidence>
<comment type="caution">
    <text evidence="1">The sequence shown here is derived from an EMBL/GenBank/DDBJ whole genome shotgun (WGS) entry which is preliminary data.</text>
</comment>
<name>A0A8J5CYL7_CHIOP</name>
<dbReference type="OrthoDB" id="425014at2759"/>
<dbReference type="Proteomes" id="UP000770661">
    <property type="component" value="Unassembled WGS sequence"/>
</dbReference>
<keyword evidence="2" id="KW-1185">Reference proteome</keyword>
<dbReference type="AlphaFoldDB" id="A0A8J5CYL7"/>
<proteinExistence type="predicted"/>